<sequence>MGDFGAPAGASAADYWCEHCGGNDPDQQQDRARTWTMAPYAQDYGYQREGAPADQPHYAYGAYPPYMRQPEPHAWYYPSAEEYARYDMHNTR</sequence>
<dbReference type="Proteomes" id="UP000053263">
    <property type="component" value="Unassembled WGS sequence"/>
</dbReference>
<evidence type="ECO:0000313" key="2">
    <source>
        <dbReference type="Proteomes" id="UP000053263"/>
    </source>
</evidence>
<reference evidence="1 2" key="1">
    <citation type="submission" date="2014-06" db="EMBL/GenBank/DDBJ databases">
        <title>Evolutionary Origins and Diversification of the Mycorrhizal Mutualists.</title>
        <authorList>
            <consortium name="DOE Joint Genome Institute"/>
            <consortium name="Mycorrhizal Genomics Consortium"/>
            <person name="Kohler A."/>
            <person name="Kuo A."/>
            <person name="Nagy L.G."/>
            <person name="Floudas D."/>
            <person name="Copeland A."/>
            <person name="Barry K.W."/>
            <person name="Cichocki N."/>
            <person name="Veneault-Fourrey C."/>
            <person name="LaButti K."/>
            <person name="Lindquist E.A."/>
            <person name="Lipzen A."/>
            <person name="Lundell T."/>
            <person name="Morin E."/>
            <person name="Murat C."/>
            <person name="Riley R."/>
            <person name="Ohm R."/>
            <person name="Sun H."/>
            <person name="Tunlid A."/>
            <person name="Henrissat B."/>
            <person name="Grigoriev I.V."/>
            <person name="Hibbett D.S."/>
            <person name="Martin F."/>
        </authorList>
    </citation>
    <scope>NUCLEOTIDE SEQUENCE [LARGE SCALE GENOMIC DNA]</scope>
    <source>
        <strain evidence="1 2">FD-325 SS-3</strain>
    </source>
</reference>
<keyword evidence="2" id="KW-1185">Reference proteome</keyword>
<organism evidence="1 2">
    <name type="scientific">Plicaturopsis crispa FD-325 SS-3</name>
    <dbReference type="NCBI Taxonomy" id="944288"/>
    <lineage>
        <taxon>Eukaryota</taxon>
        <taxon>Fungi</taxon>
        <taxon>Dikarya</taxon>
        <taxon>Basidiomycota</taxon>
        <taxon>Agaricomycotina</taxon>
        <taxon>Agaricomycetes</taxon>
        <taxon>Agaricomycetidae</taxon>
        <taxon>Amylocorticiales</taxon>
        <taxon>Amylocorticiaceae</taxon>
        <taxon>Plicatura</taxon>
        <taxon>Plicaturopsis crispa</taxon>
    </lineage>
</organism>
<proteinExistence type="predicted"/>
<protein>
    <submittedName>
        <fullName evidence="1">Uncharacterized protein</fullName>
    </submittedName>
</protein>
<dbReference type="EMBL" id="KN832572">
    <property type="protein sequence ID" value="KII84087.1"/>
    <property type="molecule type" value="Genomic_DNA"/>
</dbReference>
<dbReference type="HOGENOM" id="CLU_2414214_0_0_1"/>
<accession>A0A0C9SQV3</accession>
<evidence type="ECO:0000313" key="1">
    <source>
        <dbReference type="EMBL" id="KII84087.1"/>
    </source>
</evidence>
<gene>
    <name evidence="1" type="ORF">PLICRDRAFT_46420</name>
</gene>
<dbReference type="AlphaFoldDB" id="A0A0C9SQV3"/>
<name>A0A0C9SQV3_PLICR</name>